<dbReference type="Pfam" id="PF00646">
    <property type="entry name" value="F-box"/>
    <property type="match status" value="1"/>
</dbReference>
<reference evidence="2 3" key="1">
    <citation type="submission" date="2017-09" db="EMBL/GenBank/DDBJ databases">
        <title>WGS assembly of Aquilegia coerulea Goldsmith.</title>
        <authorList>
            <person name="Hodges S."/>
            <person name="Kramer E."/>
            <person name="Nordborg M."/>
            <person name="Tomkins J."/>
            <person name="Borevitz J."/>
            <person name="Derieg N."/>
            <person name="Yan J."/>
            <person name="Mihaltcheva S."/>
            <person name="Hayes R.D."/>
            <person name="Rokhsar D."/>
        </authorList>
    </citation>
    <scope>NUCLEOTIDE SEQUENCE [LARGE SCALE GENOMIC DNA]</scope>
    <source>
        <strain evidence="3">cv. Goldsmith</strain>
    </source>
</reference>
<dbReference type="OrthoDB" id="1867629at2759"/>
<organism evidence="2 3">
    <name type="scientific">Aquilegia coerulea</name>
    <name type="common">Rocky mountain columbine</name>
    <dbReference type="NCBI Taxonomy" id="218851"/>
    <lineage>
        <taxon>Eukaryota</taxon>
        <taxon>Viridiplantae</taxon>
        <taxon>Streptophyta</taxon>
        <taxon>Embryophyta</taxon>
        <taxon>Tracheophyta</taxon>
        <taxon>Spermatophyta</taxon>
        <taxon>Magnoliopsida</taxon>
        <taxon>Ranunculales</taxon>
        <taxon>Ranunculaceae</taxon>
        <taxon>Thalictroideae</taxon>
        <taxon>Aquilegia</taxon>
    </lineage>
</organism>
<evidence type="ECO:0000313" key="3">
    <source>
        <dbReference type="Proteomes" id="UP000230069"/>
    </source>
</evidence>
<dbReference type="EMBL" id="KZ305050">
    <property type="protein sequence ID" value="PIA36717.1"/>
    <property type="molecule type" value="Genomic_DNA"/>
</dbReference>
<gene>
    <name evidence="2" type="ORF">AQUCO_03300136v1</name>
</gene>
<feature type="domain" description="F-box" evidence="1">
    <location>
        <begin position="3"/>
        <end position="49"/>
    </location>
</feature>
<dbReference type="SUPFAM" id="SSF81383">
    <property type="entry name" value="F-box domain"/>
    <property type="match status" value="1"/>
</dbReference>
<dbReference type="InterPro" id="IPR011043">
    <property type="entry name" value="Gal_Oxase/kelch_b-propeller"/>
</dbReference>
<dbReference type="AlphaFoldDB" id="A0A2G5CZN5"/>
<evidence type="ECO:0000313" key="2">
    <source>
        <dbReference type="EMBL" id="PIA36718.1"/>
    </source>
</evidence>
<dbReference type="Pfam" id="PF07734">
    <property type="entry name" value="FBA_1"/>
    <property type="match status" value="1"/>
</dbReference>
<dbReference type="InterPro" id="IPR001810">
    <property type="entry name" value="F-box_dom"/>
</dbReference>
<dbReference type="STRING" id="218851.A0A2G5CZN5"/>
<dbReference type="InterPro" id="IPR017451">
    <property type="entry name" value="F-box-assoc_interact_dom"/>
</dbReference>
<dbReference type="PANTHER" id="PTHR31672">
    <property type="entry name" value="BNACNNG10540D PROTEIN"/>
    <property type="match status" value="1"/>
</dbReference>
<sequence length="396" mass="45658">MIMIMTMMLPEDLVFQILLWLQVSSLLRFKLVCKSWFSIIESSNFIDQQLHHHHLHLDEQNLLVVSHNRKIPSVDISFISPSGSGSGNIFQVWENLDIPPSPLFHNPLDYGLSVIASCNGLICAETSCFTHILVFNPATKQLKYLPELPFPDYDLSRSSRPIIVGFGFDFKTNDYKVVRALQQQEYNESICNVIQTVVEVYNFSTNSWRTVVDAVIPVFLYHHNHGHCCINTPFQNGGIFCWLGYLHTPEEIGTILLFDFSKEIFETMLLPDRYRVPSKFTLTLALLKENIACIEWKDLDPWGKYISYIWVLNEFGVKDSWTKLYTVQLEPYTKPIGVFMNGELICEEQDHLGQKSKLSLCNPVSQEFRSLPFEGPIWFNVAVYKESLVNINKCIL</sequence>
<dbReference type="Gene3D" id="1.20.1280.50">
    <property type="match status" value="1"/>
</dbReference>
<dbReference type="InterPro" id="IPR006527">
    <property type="entry name" value="F-box-assoc_dom_typ1"/>
</dbReference>
<dbReference type="FunCoup" id="A0A2G5CZN5">
    <property type="interactions" value="227"/>
</dbReference>
<keyword evidence="3" id="KW-1185">Reference proteome</keyword>
<name>A0A2G5CZN5_AQUCA</name>
<dbReference type="EMBL" id="KZ305050">
    <property type="protein sequence ID" value="PIA36718.1"/>
    <property type="molecule type" value="Genomic_DNA"/>
</dbReference>
<dbReference type="PANTHER" id="PTHR31672:SF13">
    <property type="entry name" value="F-BOX PROTEIN CPR30-LIKE"/>
    <property type="match status" value="1"/>
</dbReference>
<dbReference type="NCBIfam" id="TIGR01640">
    <property type="entry name" value="F_box_assoc_1"/>
    <property type="match status" value="1"/>
</dbReference>
<accession>A0A2G5CZN5</accession>
<dbReference type="InterPro" id="IPR036047">
    <property type="entry name" value="F-box-like_dom_sf"/>
</dbReference>
<protein>
    <recommendedName>
        <fullName evidence="1">F-box domain-containing protein</fullName>
    </recommendedName>
</protein>
<dbReference type="SUPFAM" id="SSF50965">
    <property type="entry name" value="Galactose oxidase, central domain"/>
    <property type="match status" value="1"/>
</dbReference>
<proteinExistence type="predicted"/>
<dbReference type="Proteomes" id="UP000230069">
    <property type="component" value="Unassembled WGS sequence"/>
</dbReference>
<dbReference type="SMART" id="SM00256">
    <property type="entry name" value="FBOX"/>
    <property type="match status" value="1"/>
</dbReference>
<dbReference type="CDD" id="cd22157">
    <property type="entry name" value="F-box_AtFBW1-like"/>
    <property type="match status" value="1"/>
</dbReference>
<evidence type="ECO:0000259" key="1">
    <source>
        <dbReference type="PROSITE" id="PS50181"/>
    </source>
</evidence>
<dbReference type="InterPro" id="IPR050796">
    <property type="entry name" value="SCF_F-box_component"/>
</dbReference>
<dbReference type="PROSITE" id="PS50181">
    <property type="entry name" value="FBOX"/>
    <property type="match status" value="1"/>
</dbReference>